<comment type="caution">
    <text evidence="1">The sequence shown here is derived from an EMBL/GenBank/DDBJ whole genome shotgun (WGS) entry which is preliminary data.</text>
</comment>
<dbReference type="EMBL" id="NBNE01014636">
    <property type="protein sequence ID" value="OWY94276.1"/>
    <property type="molecule type" value="Genomic_DNA"/>
</dbReference>
<accession>A0A225UP08</accession>
<sequence length="225" mass="26121">MRITEGNSLNKQSHFTLSCSYLVLATRDFQSLSEDELLIIEVCDRDVTSTFRIFGIKMKFSDKIQTLGFPDYEPHKHETKYFKDRWSMEAWDEFLGVVRINKFPKTLWYEPGLWILPNTICYWIFKDPSVNFRTVSGVADLRAEFLELDEREPARTLWADAASETARLEHVPEAFVSKRLFPKFERAKNLLPIPRPSSTPKPRTSNELYELRLAQDATSAGSNSD</sequence>
<dbReference type="AlphaFoldDB" id="A0A225UP08"/>
<evidence type="ECO:0000313" key="1">
    <source>
        <dbReference type="EMBL" id="OWY94276.1"/>
    </source>
</evidence>
<evidence type="ECO:0000313" key="2">
    <source>
        <dbReference type="Proteomes" id="UP000198211"/>
    </source>
</evidence>
<name>A0A225UP08_9STRA</name>
<reference evidence="2" key="1">
    <citation type="submission" date="2017-03" db="EMBL/GenBank/DDBJ databases">
        <title>Phytopthora megakarya and P. palmivora, two closely related causual agents of cacao black pod achieved similar genome size and gene model numbers by different mechanisms.</title>
        <authorList>
            <person name="Ali S."/>
            <person name="Shao J."/>
            <person name="Larry D.J."/>
            <person name="Kronmiller B."/>
            <person name="Shen D."/>
            <person name="Strem M.D."/>
            <person name="Melnick R.L."/>
            <person name="Guiltinan M.J."/>
            <person name="Tyler B.M."/>
            <person name="Meinhardt L.W."/>
            <person name="Bailey B.A."/>
        </authorList>
    </citation>
    <scope>NUCLEOTIDE SEQUENCE [LARGE SCALE GENOMIC DNA]</scope>
    <source>
        <strain evidence="2">zdho120</strain>
    </source>
</reference>
<gene>
    <name evidence="1" type="ORF">PHMEG_00036038</name>
</gene>
<dbReference type="OrthoDB" id="126119at2759"/>
<keyword evidence="2" id="KW-1185">Reference proteome</keyword>
<proteinExistence type="predicted"/>
<protein>
    <submittedName>
        <fullName evidence="1">Uncharacterized protein</fullName>
    </submittedName>
</protein>
<dbReference type="Proteomes" id="UP000198211">
    <property type="component" value="Unassembled WGS sequence"/>
</dbReference>
<organism evidence="1 2">
    <name type="scientific">Phytophthora megakarya</name>
    <dbReference type="NCBI Taxonomy" id="4795"/>
    <lineage>
        <taxon>Eukaryota</taxon>
        <taxon>Sar</taxon>
        <taxon>Stramenopiles</taxon>
        <taxon>Oomycota</taxon>
        <taxon>Peronosporomycetes</taxon>
        <taxon>Peronosporales</taxon>
        <taxon>Peronosporaceae</taxon>
        <taxon>Phytophthora</taxon>
    </lineage>
</organism>